<dbReference type="SUPFAM" id="SSF47616">
    <property type="entry name" value="GST C-terminal domain-like"/>
    <property type="match status" value="1"/>
</dbReference>
<accession>A0A067PQB2</accession>
<evidence type="ECO:0000256" key="2">
    <source>
        <dbReference type="ARBA" id="ARBA00022917"/>
    </source>
</evidence>
<protein>
    <recommendedName>
        <fullName evidence="10">Elongation factor 1-gamma</fullName>
    </recommendedName>
</protein>
<dbReference type="InterPro" id="IPR036282">
    <property type="entry name" value="Glutathione-S-Trfase_C_sf"/>
</dbReference>
<evidence type="ECO:0000256" key="3">
    <source>
        <dbReference type="PROSITE-ProRule" id="PRU00519"/>
    </source>
</evidence>
<dbReference type="SFLD" id="SFLDG00358">
    <property type="entry name" value="Main_(cytGST)"/>
    <property type="match status" value="1"/>
</dbReference>
<evidence type="ECO:0000259" key="6">
    <source>
        <dbReference type="PROSITE" id="PS50404"/>
    </source>
</evidence>
<dbReference type="PANTHER" id="PTHR43986:SF1">
    <property type="entry name" value="ELONGATION FACTOR 1-GAMMA"/>
    <property type="match status" value="1"/>
</dbReference>
<evidence type="ECO:0000259" key="7">
    <source>
        <dbReference type="PROSITE" id="PS50405"/>
    </source>
</evidence>
<dbReference type="STRING" id="933084.A0A067PQB2"/>
<dbReference type="InterPro" id="IPR001662">
    <property type="entry name" value="EF1B_G_C"/>
</dbReference>
<dbReference type="Proteomes" id="UP000027265">
    <property type="component" value="Unassembled WGS sequence"/>
</dbReference>
<evidence type="ECO:0000313" key="8">
    <source>
        <dbReference type="EMBL" id="KDQ56005.1"/>
    </source>
</evidence>
<dbReference type="FunFam" id="3.30.70.1010:FF:000001">
    <property type="entry name" value="Elongation factor 1-gamma 1"/>
    <property type="match status" value="1"/>
</dbReference>
<feature type="region of interest" description="Disordered" evidence="4">
    <location>
        <begin position="223"/>
        <end position="272"/>
    </location>
</feature>
<dbReference type="PROSITE" id="PS50040">
    <property type="entry name" value="EF1G_C"/>
    <property type="match status" value="1"/>
</dbReference>
<dbReference type="FunFam" id="1.20.1050.10:FF:000006">
    <property type="entry name" value="Elongation factor 1 gamma"/>
    <property type="match status" value="1"/>
</dbReference>
<dbReference type="InterPro" id="IPR036249">
    <property type="entry name" value="Thioredoxin-like_sf"/>
</dbReference>
<feature type="domain" description="GST C-terminal" evidence="7">
    <location>
        <begin position="90"/>
        <end position="223"/>
    </location>
</feature>
<dbReference type="InterPro" id="IPR050802">
    <property type="entry name" value="EF-GSTs"/>
</dbReference>
<evidence type="ECO:0000259" key="5">
    <source>
        <dbReference type="PROSITE" id="PS50040"/>
    </source>
</evidence>
<name>A0A067PQB2_9AGAM</name>
<dbReference type="SFLD" id="SFLDS00019">
    <property type="entry name" value="Glutathione_Transferase_(cytos"/>
    <property type="match status" value="1"/>
</dbReference>
<dbReference type="InterPro" id="IPR004046">
    <property type="entry name" value="GST_C"/>
</dbReference>
<dbReference type="FunCoup" id="A0A067PQB2">
    <property type="interactions" value="619"/>
</dbReference>
<dbReference type="SUPFAM" id="SSF52833">
    <property type="entry name" value="Thioredoxin-like"/>
    <property type="match status" value="1"/>
</dbReference>
<dbReference type="GO" id="GO:0005737">
    <property type="term" value="C:cytoplasm"/>
    <property type="evidence" value="ECO:0007669"/>
    <property type="project" value="TreeGrafter"/>
</dbReference>
<dbReference type="Gene3D" id="3.30.70.1010">
    <property type="entry name" value="Translation elongation factor EF1B, gamma chain, conserved domain"/>
    <property type="match status" value="1"/>
</dbReference>
<dbReference type="SUPFAM" id="SSF89942">
    <property type="entry name" value="eEF1-gamma domain"/>
    <property type="match status" value="1"/>
</dbReference>
<dbReference type="PROSITE" id="PS50405">
    <property type="entry name" value="GST_CTER"/>
    <property type="match status" value="1"/>
</dbReference>
<dbReference type="InParanoid" id="A0A067PQB2"/>
<reference evidence="9" key="1">
    <citation type="journal article" date="2014" name="Proc. Natl. Acad. Sci. U.S.A.">
        <title>Extensive sampling of basidiomycete genomes demonstrates inadequacy of the white-rot/brown-rot paradigm for wood decay fungi.</title>
        <authorList>
            <person name="Riley R."/>
            <person name="Salamov A.A."/>
            <person name="Brown D.W."/>
            <person name="Nagy L.G."/>
            <person name="Floudas D."/>
            <person name="Held B.W."/>
            <person name="Levasseur A."/>
            <person name="Lombard V."/>
            <person name="Morin E."/>
            <person name="Otillar R."/>
            <person name="Lindquist E.A."/>
            <person name="Sun H."/>
            <person name="LaButti K.M."/>
            <person name="Schmutz J."/>
            <person name="Jabbour D."/>
            <person name="Luo H."/>
            <person name="Baker S.E."/>
            <person name="Pisabarro A.G."/>
            <person name="Walton J.D."/>
            <person name="Blanchette R.A."/>
            <person name="Henrissat B."/>
            <person name="Martin F."/>
            <person name="Cullen D."/>
            <person name="Hibbett D.S."/>
            <person name="Grigoriev I.V."/>
        </authorList>
    </citation>
    <scope>NUCLEOTIDE SEQUENCE [LARGE SCALE GENOMIC DNA]</scope>
    <source>
        <strain evidence="9">MUCL 33604</strain>
    </source>
</reference>
<dbReference type="CDD" id="cd03044">
    <property type="entry name" value="GST_N_EF1Bgamma"/>
    <property type="match status" value="1"/>
</dbReference>
<dbReference type="InterPro" id="IPR010987">
    <property type="entry name" value="Glutathione-S-Trfase_C-like"/>
</dbReference>
<dbReference type="Pfam" id="PF00043">
    <property type="entry name" value="GST_C"/>
    <property type="match status" value="1"/>
</dbReference>
<dbReference type="EMBL" id="KL197723">
    <property type="protein sequence ID" value="KDQ56005.1"/>
    <property type="molecule type" value="Genomic_DNA"/>
</dbReference>
<dbReference type="Pfam" id="PF00647">
    <property type="entry name" value="EF1G"/>
    <property type="match status" value="1"/>
</dbReference>
<dbReference type="InterPro" id="IPR036433">
    <property type="entry name" value="EF1B_G_C_sf"/>
</dbReference>
<dbReference type="PANTHER" id="PTHR43986">
    <property type="entry name" value="ELONGATION FACTOR 1-GAMMA"/>
    <property type="match status" value="1"/>
</dbReference>
<dbReference type="FunFam" id="3.40.30.10:FF:000142">
    <property type="entry name" value="Elongation factor 1 gamma"/>
    <property type="match status" value="1"/>
</dbReference>
<feature type="domain" description="GST N-terminal" evidence="6">
    <location>
        <begin position="3"/>
        <end position="85"/>
    </location>
</feature>
<sequence>MSSIGTLYTTPVQDRGKRVRAVAAYAGVSVDLPESYVHFEDNKKPEFLSKFPLGKIPSLETKDGFKLFEASAISRYIAGLAPNSGLLGSDAKEAALNDQWVSFADSEINAHTVFIFQLVKGVITPYNKPIHTTLAERQLRSLKVLEQHLATRTFLVNHRISLADITVASVIQRALTVTIDTPLRAQFPNIIRHFETVVNQPKLKDIFGPTEYIEKALAYVPPPKEKKETKPAAPPAPKAEKPKPKVEEEDEEEDDLVPKEEPKPKNPLDSLPKSSFNLEDWKRAYSNLDTRGAGGALEWFYKNFDKEGFSVWRTDFKYNEELTQVFMSSNQIGGFFNRLEASRKYLFGSVGVCGDANNSIITGVFILRGLEVKPVVDVAPDWESYAYKKLDLENEEDKKYFEAALAWDLEVDGKKWADGKAFK</sequence>
<keyword evidence="1 3" id="KW-0251">Elongation factor</keyword>
<dbReference type="HOGENOM" id="CLU_011226_3_0_1"/>
<dbReference type="Pfam" id="PF02798">
    <property type="entry name" value="GST_N"/>
    <property type="match status" value="1"/>
</dbReference>
<dbReference type="Gene3D" id="3.40.30.10">
    <property type="entry name" value="Glutaredoxin"/>
    <property type="match status" value="1"/>
</dbReference>
<dbReference type="InterPro" id="IPR004045">
    <property type="entry name" value="Glutathione_S-Trfase_N"/>
</dbReference>
<feature type="domain" description="EF-1-gamma C-terminal" evidence="5">
    <location>
        <begin position="264"/>
        <end position="423"/>
    </location>
</feature>
<evidence type="ECO:0008006" key="10">
    <source>
        <dbReference type="Google" id="ProtNLM"/>
    </source>
</evidence>
<dbReference type="GO" id="GO:0003746">
    <property type="term" value="F:translation elongation factor activity"/>
    <property type="evidence" value="ECO:0007669"/>
    <property type="project" value="UniProtKB-UniRule"/>
</dbReference>
<dbReference type="GO" id="GO:0005634">
    <property type="term" value="C:nucleus"/>
    <property type="evidence" value="ECO:0007669"/>
    <property type="project" value="TreeGrafter"/>
</dbReference>
<evidence type="ECO:0000256" key="1">
    <source>
        <dbReference type="ARBA" id="ARBA00022768"/>
    </source>
</evidence>
<dbReference type="SMART" id="SM01183">
    <property type="entry name" value="EF1G"/>
    <property type="match status" value="1"/>
</dbReference>
<dbReference type="InterPro" id="IPR040079">
    <property type="entry name" value="Glutathione_S-Trfase"/>
</dbReference>
<gene>
    <name evidence="8" type="ORF">JAAARDRAFT_180216</name>
</gene>
<keyword evidence="2 3" id="KW-0648">Protein biosynthesis</keyword>
<organism evidence="8 9">
    <name type="scientific">Jaapia argillacea MUCL 33604</name>
    <dbReference type="NCBI Taxonomy" id="933084"/>
    <lineage>
        <taxon>Eukaryota</taxon>
        <taxon>Fungi</taxon>
        <taxon>Dikarya</taxon>
        <taxon>Basidiomycota</taxon>
        <taxon>Agaricomycotina</taxon>
        <taxon>Agaricomycetes</taxon>
        <taxon>Agaricomycetidae</taxon>
        <taxon>Jaapiales</taxon>
        <taxon>Jaapiaceae</taxon>
        <taxon>Jaapia</taxon>
    </lineage>
</organism>
<feature type="compositionally biased region" description="Basic and acidic residues" evidence="4">
    <location>
        <begin position="256"/>
        <end position="266"/>
    </location>
</feature>
<evidence type="ECO:0000313" key="9">
    <source>
        <dbReference type="Proteomes" id="UP000027265"/>
    </source>
</evidence>
<dbReference type="CDD" id="cd03181">
    <property type="entry name" value="GST_C_EF1Bgamma_like"/>
    <property type="match status" value="1"/>
</dbReference>
<proteinExistence type="predicted"/>
<dbReference type="Gene3D" id="1.20.1050.10">
    <property type="match status" value="1"/>
</dbReference>
<keyword evidence="9" id="KW-1185">Reference proteome</keyword>
<dbReference type="AlphaFoldDB" id="A0A067PQB2"/>
<dbReference type="OrthoDB" id="249703at2759"/>
<evidence type="ECO:0000256" key="4">
    <source>
        <dbReference type="SAM" id="MobiDB-lite"/>
    </source>
</evidence>
<dbReference type="PROSITE" id="PS50404">
    <property type="entry name" value="GST_NTER"/>
    <property type="match status" value="1"/>
</dbReference>